<evidence type="ECO:0000313" key="2">
    <source>
        <dbReference type="EMBL" id="MDN3710495.1"/>
    </source>
</evidence>
<evidence type="ECO:0000256" key="1">
    <source>
        <dbReference type="SAM" id="Phobius"/>
    </source>
</evidence>
<reference evidence="3" key="1">
    <citation type="journal article" date="2019" name="Int. J. Syst. Evol. Microbiol.">
        <title>The Global Catalogue of Microorganisms (GCM) 10K type strain sequencing project: providing services to taxonomists for standard genome sequencing and annotation.</title>
        <authorList>
            <consortium name="The Broad Institute Genomics Platform"/>
            <consortium name="The Broad Institute Genome Sequencing Center for Infectious Disease"/>
            <person name="Wu L."/>
            <person name="Ma J."/>
        </authorList>
    </citation>
    <scope>NUCLEOTIDE SEQUENCE [LARGE SCALE GENOMIC DNA]</scope>
    <source>
        <strain evidence="3">CECT 7184</strain>
    </source>
</reference>
<keyword evidence="3" id="KW-1185">Reference proteome</keyword>
<accession>A0ABT8D113</accession>
<dbReference type="RefSeq" id="WP_290365624.1">
    <property type="nucleotide sequence ID" value="NZ_JAUFQU010000092.1"/>
</dbReference>
<keyword evidence="1" id="KW-1133">Transmembrane helix</keyword>
<protein>
    <submittedName>
        <fullName evidence="2">Uncharacterized protein</fullName>
    </submittedName>
</protein>
<dbReference type="PROSITE" id="PS51257">
    <property type="entry name" value="PROKAR_LIPOPROTEIN"/>
    <property type="match status" value="1"/>
</dbReference>
<dbReference type="EMBL" id="JAUFQU010000092">
    <property type="protein sequence ID" value="MDN3710495.1"/>
    <property type="molecule type" value="Genomic_DNA"/>
</dbReference>
<keyword evidence="1" id="KW-0472">Membrane</keyword>
<evidence type="ECO:0000313" key="3">
    <source>
        <dbReference type="Proteomes" id="UP001242368"/>
    </source>
</evidence>
<keyword evidence="1" id="KW-0812">Transmembrane</keyword>
<organism evidence="2 3">
    <name type="scientific">Paenimyroides ceti</name>
    <dbReference type="NCBI Taxonomy" id="395087"/>
    <lineage>
        <taxon>Bacteria</taxon>
        <taxon>Pseudomonadati</taxon>
        <taxon>Bacteroidota</taxon>
        <taxon>Flavobacteriia</taxon>
        <taxon>Flavobacteriales</taxon>
        <taxon>Flavobacteriaceae</taxon>
        <taxon>Paenimyroides</taxon>
    </lineage>
</organism>
<dbReference type="Proteomes" id="UP001242368">
    <property type="component" value="Unassembled WGS sequence"/>
</dbReference>
<sequence length="43" mass="4843">MLYSGTKNTNSDIHKLVFASIHLGSGCNLFIFSILFVYNYTLV</sequence>
<name>A0ABT8D113_9FLAO</name>
<gene>
    <name evidence="2" type="ORF">QW060_27220</name>
</gene>
<feature type="transmembrane region" description="Helical" evidence="1">
    <location>
        <begin position="16"/>
        <end position="38"/>
    </location>
</feature>
<proteinExistence type="predicted"/>
<comment type="caution">
    <text evidence="2">The sequence shown here is derived from an EMBL/GenBank/DDBJ whole genome shotgun (WGS) entry which is preliminary data.</text>
</comment>